<dbReference type="InterPro" id="IPR017853">
    <property type="entry name" value="GH"/>
</dbReference>
<dbReference type="PROSITE" id="PS51257">
    <property type="entry name" value="PROKAR_LIPOPROTEIN"/>
    <property type="match status" value="1"/>
</dbReference>
<dbReference type="STRING" id="1227455.C449_10808"/>
<dbReference type="PANTHER" id="PTHR40079:SF4">
    <property type="entry name" value="GH26 DOMAIN-CONTAINING PROTEIN-RELATED"/>
    <property type="match status" value="1"/>
</dbReference>
<sequence length="450" mass="48554">MNRRTFLRAAGVAGIIGASGCATPFDSLGGSGQNGSNDGSGSGGSNGSAGMGGSSGSNGSNDSTGTTTSTATTTPEAPSTRSGAALAGVYPGGPDFASNLAPYTEWVGQPPAVALLFVDALGPTENKRRFIEGPLTNVWEAGHVPMISWQPFVPERQQTSEAIEREIANGEYDEQLESWASLLESWARPRGGQTRGRRFYFRPAHEMNGDWFPWSAVDSSRIEATPVPVEDTGNATGGENPAAGTPQDYVEMWRRLYDAFGETDLDETDVQWVWAANAEQVPSGLQTERYYPGDEYVDWVGIDGFNRGGTESYSSWQSPAQLFDPMLGRLRELTDKPVALTEFASTSVVGWEGGTEPRPSRKAAWIESAFTYVEENDIKMTCWFNVDKTGVDEADWAIFGGERGTGQVSVSGTEYAAYEAYKRSISRDAFLSALPDYPPLLTDDEFAGEF</sequence>
<dbReference type="Proteomes" id="UP000011669">
    <property type="component" value="Unassembled WGS sequence"/>
</dbReference>
<evidence type="ECO:0000256" key="1">
    <source>
        <dbReference type="ARBA" id="ARBA00007754"/>
    </source>
</evidence>
<protein>
    <submittedName>
        <fullName evidence="6">Endoglucanase family protein</fullName>
    </submittedName>
</protein>
<feature type="compositionally biased region" description="Low complexity" evidence="4">
    <location>
        <begin position="57"/>
        <end position="74"/>
    </location>
</feature>
<evidence type="ECO:0000259" key="5">
    <source>
        <dbReference type="PROSITE" id="PS51764"/>
    </source>
</evidence>
<comment type="caution">
    <text evidence="6">The sequence shown here is derived from an EMBL/GenBank/DDBJ whole genome shotgun (WGS) entry which is preliminary data.</text>
</comment>
<dbReference type="RefSeq" id="WP_006078021.1">
    <property type="nucleotide sequence ID" value="NZ_AOMD01000025.1"/>
</dbReference>
<evidence type="ECO:0000256" key="3">
    <source>
        <dbReference type="ARBA" id="ARBA00023295"/>
    </source>
</evidence>
<dbReference type="GO" id="GO:0016985">
    <property type="term" value="F:mannan endo-1,4-beta-mannosidase activity"/>
    <property type="evidence" value="ECO:0007669"/>
    <property type="project" value="InterPro"/>
</dbReference>
<reference evidence="6 7" key="1">
    <citation type="journal article" date="2014" name="PLoS Genet.">
        <title>Phylogenetically driven sequencing of extremely halophilic archaea reveals strategies for static and dynamic osmo-response.</title>
        <authorList>
            <person name="Becker E.A."/>
            <person name="Seitzer P.M."/>
            <person name="Tritt A."/>
            <person name="Larsen D."/>
            <person name="Krusor M."/>
            <person name="Yao A.I."/>
            <person name="Wu D."/>
            <person name="Madern D."/>
            <person name="Eisen J.A."/>
            <person name="Darling A.E."/>
            <person name="Facciotti M.T."/>
        </authorList>
    </citation>
    <scope>NUCLEOTIDE SEQUENCE [LARGE SCALE GENOMIC DNA]</scope>
    <source>
        <strain evidence="6 7">DSM 5350</strain>
    </source>
</reference>
<dbReference type="PANTHER" id="PTHR40079">
    <property type="entry name" value="MANNAN ENDO-1,4-BETA-MANNOSIDASE E-RELATED"/>
    <property type="match status" value="1"/>
</dbReference>
<dbReference type="Pfam" id="PF02156">
    <property type="entry name" value="Glyco_hydro_26"/>
    <property type="match status" value="1"/>
</dbReference>
<gene>
    <name evidence="6" type="ORF">C449_10808</name>
</gene>
<feature type="domain" description="GH26" evidence="5">
    <location>
        <begin position="68"/>
        <end position="428"/>
    </location>
</feature>
<accession>M0ME36</accession>
<evidence type="ECO:0000313" key="6">
    <source>
        <dbReference type="EMBL" id="EMA44012.1"/>
    </source>
</evidence>
<dbReference type="SUPFAM" id="SSF51445">
    <property type="entry name" value="(Trans)glycosidases"/>
    <property type="match status" value="1"/>
</dbReference>
<dbReference type="InterPro" id="IPR000805">
    <property type="entry name" value="Glyco_hydro_26"/>
</dbReference>
<dbReference type="PROSITE" id="PS51764">
    <property type="entry name" value="GH26"/>
    <property type="match status" value="1"/>
</dbReference>
<organism evidence="6 7">
    <name type="scientific">Halococcus saccharolyticus DSM 5350</name>
    <dbReference type="NCBI Taxonomy" id="1227455"/>
    <lineage>
        <taxon>Archaea</taxon>
        <taxon>Methanobacteriati</taxon>
        <taxon>Methanobacteriota</taxon>
        <taxon>Stenosarchaea group</taxon>
        <taxon>Halobacteria</taxon>
        <taxon>Halobacteriales</taxon>
        <taxon>Halococcaceae</taxon>
        <taxon>Halococcus</taxon>
    </lineage>
</organism>
<name>M0ME36_9EURY</name>
<dbReference type="InParanoid" id="M0ME36"/>
<evidence type="ECO:0000313" key="7">
    <source>
        <dbReference type="Proteomes" id="UP000011669"/>
    </source>
</evidence>
<keyword evidence="2" id="KW-0378">Hydrolase</keyword>
<dbReference type="OrthoDB" id="10960at2157"/>
<feature type="compositionally biased region" description="Gly residues" evidence="4">
    <location>
        <begin position="29"/>
        <end position="56"/>
    </location>
</feature>
<dbReference type="Gene3D" id="3.20.20.80">
    <property type="entry name" value="Glycosidases"/>
    <property type="match status" value="1"/>
</dbReference>
<dbReference type="PATRIC" id="fig|1227455.4.peg.2216"/>
<evidence type="ECO:0000256" key="2">
    <source>
        <dbReference type="ARBA" id="ARBA00022801"/>
    </source>
</evidence>
<proteinExistence type="inferred from homology"/>
<dbReference type="GO" id="GO:0006080">
    <property type="term" value="P:substituted mannan metabolic process"/>
    <property type="evidence" value="ECO:0007669"/>
    <property type="project" value="InterPro"/>
</dbReference>
<dbReference type="InterPro" id="IPR022790">
    <property type="entry name" value="GH26_dom"/>
</dbReference>
<dbReference type="EMBL" id="AOMD01000025">
    <property type="protein sequence ID" value="EMA44012.1"/>
    <property type="molecule type" value="Genomic_DNA"/>
</dbReference>
<dbReference type="AlphaFoldDB" id="M0ME36"/>
<comment type="similarity">
    <text evidence="1">Belongs to the glycosyl hydrolase 26 family.</text>
</comment>
<feature type="region of interest" description="Disordered" evidence="4">
    <location>
        <begin position="29"/>
        <end position="86"/>
    </location>
</feature>
<evidence type="ECO:0000256" key="4">
    <source>
        <dbReference type="SAM" id="MobiDB-lite"/>
    </source>
</evidence>
<keyword evidence="7" id="KW-1185">Reference proteome</keyword>
<keyword evidence="3" id="KW-0326">Glycosidase</keyword>